<dbReference type="Pfam" id="PF13448">
    <property type="entry name" value="DUF4114"/>
    <property type="match status" value="1"/>
</dbReference>
<evidence type="ECO:0000259" key="2">
    <source>
        <dbReference type="Pfam" id="PF13448"/>
    </source>
</evidence>
<sequence>MKKLLLFIFTIGALALNAQSYNFLGDYDSMGTPLYLEDERDVVSVATLEMISNSLPESYPVPDYNPQYITAGYDTDIKLSKDADVWITFISEGAGYRNVLGFYTYDLENPLTTTPAKEDITIIFPNASALGSGGGLLVGDKVKIGSFKAGTGIGWVLLANAWSQTTQTVGNGHWQLYSNPDFNPEANEDLRYHNVLLADPSNERIILGFEDIRRDYGSCDNDFNDAIFYVTANPYEAMDTTNYADIEDATDVSSANDGGLESNGELANLIAKRNFKREKVKHNLNKKANQLKFSKSAYASKSNTTSLADYLPETGMYKTETAKVSSPDDLLGITNAVEIFSLDMYEGDKRVSAVLATSTEGKIYDHSKVICDRLNNSSLEDIRTVITRGHQIIASKIKRASEDIEYTLSFSIKTDGSEFELFSFWNIDQYPAGNYQNFQIWGSSFSQVFAIANHIIDTHTTTNGLKSTQVDNVLPNVFVKSGKYTNGVLELEIINKTKETSLNFVGNIAKTELSDYEEMNETY</sequence>
<evidence type="ECO:0000313" key="3">
    <source>
        <dbReference type="EMBL" id="KOY52857.1"/>
    </source>
</evidence>
<dbReference type="AlphaFoldDB" id="A0A0N0CG53"/>
<reference evidence="3 4" key="1">
    <citation type="submission" date="2015-07" db="EMBL/GenBank/DDBJ databases">
        <title>Genome of Polaribacter dokdonenesis DSW-5, isolated from seawater off Dokdo in Korea.</title>
        <authorList>
            <person name="Yoon K."/>
            <person name="Song J.Y."/>
            <person name="Kim J.F."/>
        </authorList>
    </citation>
    <scope>NUCLEOTIDE SEQUENCE [LARGE SCALE GENOMIC DNA]</scope>
    <source>
        <strain evidence="3 4">DSW-5</strain>
    </source>
</reference>
<dbReference type="InterPro" id="IPR025193">
    <property type="entry name" value="DUF4114"/>
</dbReference>
<organism evidence="3 4">
    <name type="scientific">Polaribacter dokdonensis DSW-5</name>
    <dbReference type="NCBI Taxonomy" id="1300348"/>
    <lineage>
        <taxon>Bacteria</taxon>
        <taxon>Pseudomonadati</taxon>
        <taxon>Bacteroidota</taxon>
        <taxon>Flavobacteriia</taxon>
        <taxon>Flavobacteriales</taxon>
        <taxon>Flavobacteriaceae</taxon>
    </lineage>
</organism>
<evidence type="ECO:0000313" key="4">
    <source>
        <dbReference type="Proteomes" id="UP000037716"/>
    </source>
</evidence>
<dbReference type="PATRIC" id="fig|1300348.6.peg.2418"/>
<name>A0A0N0CG53_9FLAO</name>
<dbReference type="EMBL" id="LGBR01000001">
    <property type="protein sequence ID" value="KOY52857.1"/>
    <property type="molecule type" value="Genomic_DNA"/>
</dbReference>
<dbReference type="RefSeq" id="WP_231658739.1">
    <property type="nucleotide sequence ID" value="NZ_FNUE01000002.1"/>
</dbReference>
<feature type="signal peptide" evidence="1">
    <location>
        <begin position="1"/>
        <end position="20"/>
    </location>
</feature>
<comment type="caution">
    <text evidence="3">The sequence shown here is derived from an EMBL/GenBank/DDBJ whole genome shotgun (WGS) entry which is preliminary data.</text>
</comment>
<proteinExistence type="predicted"/>
<feature type="domain" description="DUF4114" evidence="2">
    <location>
        <begin position="147"/>
        <end position="233"/>
    </location>
</feature>
<dbReference type="STRING" id="1300348.I602_2417"/>
<protein>
    <recommendedName>
        <fullName evidence="2">DUF4114 domain-containing protein</fullName>
    </recommendedName>
</protein>
<accession>A0A0N0CG53</accession>
<keyword evidence="1" id="KW-0732">Signal</keyword>
<evidence type="ECO:0000256" key="1">
    <source>
        <dbReference type="SAM" id="SignalP"/>
    </source>
</evidence>
<feature type="chain" id="PRO_5005845718" description="DUF4114 domain-containing protein" evidence="1">
    <location>
        <begin position="21"/>
        <end position="523"/>
    </location>
</feature>
<gene>
    <name evidence="3" type="ORF">I602_2417</name>
</gene>
<dbReference type="Proteomes" id="UP000037716">
    <property type="component" value="Unassembled WGS sequence"/>
</dbReference>